<name>A0A5B8MS34_9CHLO</name>
<gene>
    <name evidence="2" type="ORF">A3770_10p57810</name>
</gene>
<dbReference type="Gene3D" id="1.25.40.20">
    <property type="entry name" value="Ankyrin repeat-containing domain"/>
    <property type="match status" value="1"/>
</dbReference>
<evidence type="ECO:0000313" key="3">
    <source>
        <dbReference type="Proteomes" id="UP000316726"/>
    </source>
</evidence>
<proteinExistence type="predicted"/>
<evidence type="ECO:0000259" key="1">
    <source>
        <dbReference type="Pfam" id="PF00646"/>
    </source>
</evidence>
<organism evidence="2 3">
    <name type="scientific">Chloropicon primus</name>
    <dbReference type="NCBI Taxonomy" id="1764295"/>
    <lineage>
        <taxon>Eukaryota</taxon>
        <taxon>Viridiplantae</taxon>
        <taxon>Chlorophyta</taxon>
        <taxon>Chloropicophyceae</taxon>
        <taxon>Chloropicales</taxon>
        <taxon>Chloropicaceae</taxon>
        <taxon>Chloropicon</taxon>
    </lineage>
</organism>
<dbReference type="Proteomes" id="UP000316726">
    <property type="component" value="Chromosome 10"/>
</dbReference>
<dbReference type="InterPro" id="IPR001810">
    <property type="entry name" value="F-box_dom"/>
</dbReference>
<dbReference type="InterPro" id="IPR036770">
    <property type="entry name" value="Ankyrin_rpt-contain_sf"/>
</dbReference>
<dbReference type="PANTHER" id="PTHR46586:SF3">
    <property type="entry name" value="ANKYRIN REPEAT-CONTAINING PROTEIN"/>
    <property type="match status" value="1"/>
</dbReference>
<accession>A0A5B8MS34</accession>
<dbReference type="Pfam" id="PF00646">
    <property type="entry name" value="F-box"/>
    <property type="match status" value="1"/>
</dbReference>
<keyword evidence="3" id="KW-1185">Reference proteome</keyword>
<sequence>MEETRGASKKQRREAKHALDVLPKWAWLLVLRKMSPYDHLAFGLTCRTFLEAVREVNPKKKLKTDLTDDKLCEQMPCFSMGWFQWVLRSFERRKGGPKTWRDEEEESYGHLYDSDLMKLAAFQGSKKAMEWLVSQGIPLKIKRKYSESGDNEVVAVGGAAAGGHIAVLEWLRSKGCEFDESTCYFAALGGHLHVLQWLRSQDPPCDWDEGTCYFAAMGGHLDVLQWARSQDPPCPWNKRTCEEAAGGGHLHVLQWLRSQDPPCDWDEGTCSCAAEGGHLHVLQWLRSQDPPCDWDELTCSCAAEGGHLHVLQWARSQDPPCDWIPEDCIEYAVERRDQHVVEWIEANFYQEQ</sequence>
<reference evidence="2 3" key="1">
    <citation type="submission" date="2018-07" db="EMBL/GenBank/DDBJ databases">
        <title>The complete nuclear genome of the prasinophyte Chloropicon primus (CCMP1205).</title>
        <authorList>
            <person name="Pombert J.-F."/>
            <person name="Otis C."/>
            <person name="Turmel M."/>
            <person name="Lemieux C."/>
        </authorList>
    </citation>
    <scope>NUCLEOTIDE SEQUENCE [LARGE SCALE GENOMIC DNA]</scope>
    <source>
        <strain evidence="2 3">CCMP1205</strain>
    </source>
</reference>
<dbReference type="AlphaFoldDB" id="A0A5B8MS34"/>
<dbReference type="OrthoDB" id="545688at2759"/>
<dbReference type="InterPro" id="IPR052050">
    <property type="entry name" value="SecEffector_AnkRepeat"/>
</dbReference>
<dbReference type="EMBL" id="CP031043">
    <property type="protein sequence ID" value="QDZ23263.1"/>
    <property type="molecule type" value="Genomic_DNA"/>
</dbReference>
<protein>
    <recommendedName>
        <fullName evidence="1">F-box domain-containing protein</fullName>
    </recommendedName>
</protein>
<feature type="domain" description="F-box" evidence="1">
    <location>
        <begin position="26"/>
        <end position="60"/>
    </location>
</feature>
<evidence type="ECO:0000313" key="2">
    <source>
        <dbReference type="EMBL" id="QDZ23263.1"/>
    </source>
</evidence>
<dbReference type="PANTHER" id="PTHR46586">
    <property type="entry name" value="ANKYRIN REPEAT-CONTAINING PROTEIN"/>
    <property type="match status" value="1"/>
</dbReference>
<dbReference type="SUPFAM" id="SSF48403">
    <property type="entry name" value="Ankyrin repeat"/>
    <property type="match status" value="1"/>
</dbReference>